<keyword evidence="3" id="KW-1185">Reference proteome</keyword>
<name>A9WSH4_RENSM</name>
<dbReference type="KEGG" id="rsa:RSal33209_2029"/>
<sequence>MPWWTWIVIWVSLLALSLLYVLLLGIKLWRHVVALGRECSEATARLGKPSVQFSQDLAGNSADPLKVVREPGWAVDADPAEVHAEYRSGKLNRKLDRTARRVERRSVRGQAQSLRDLQLIDPDLKL</sequence>
<dbReference type="HOGENOM" id="CLU_161293_0_0_11"/>
<dbReference type="EMBL" id="CP000910">
    <property type="protein sequence ID" value="ABY23762.1"/>
    <property type="molecule type" value="Genomic_DNA"/>
</dbReference>
<dbReference type="eggNOG" id="ENOG5031R30">
    <property type="taxonomic scope" value="Bacteria"/>
</dbReference>
<keyword evidence="1" id="KW-0812">Transmembrane</keyword>
<organism evidence="2 3">
    <name type="scientific">Renibacterium salmoninarum (strain ATCC 33209 / DSM 20767 / JCM 11484 / NBRC 15589 / NCIMB 2235)</name>
    <dbReference type="NCBI Taxonomy" id="288705"/>
    <lineage>
        <taxon>Bacteria</taxon>
        <taxon>Bacillati</taxon>
        <taxon>Actinomycetota</taxon>
        <taxon>Actinomycetes</taxon>
        <taxon>Micrococcales</taxon>
        <taxon>Micrococcaceae</taxon>
        <taxon>Renibacterium</taxon>
    </lineage>
</organism>
<dbReference type="RefSeq" id="WP_012245432.1">
    <property type="nucleotide sequence ID" value="NC_010168.1"/>
</dbReference>
<keyword evidence="1" id="KW-1133">Transmembrane helix</keyword>
<evidence type="ECO:0000313" key="3">
    <source>
        <dbReference type="Proteomes" id="UP000002007"/>
    </source>
</evidence>
<evidence type="ECO:0000313" key="2">
    <source>
        <dbReference type="EMBL" id="ABY23762.1"/>
    </source>
</evidence>
<protein>
    <submittedName>
        <fullName evidence="2">Uncharacterized protein</fullName>
    </submittedName>
</protein>
<dbReference type="STRING" id="288705.RSal33209_2029"/>
<dbReference type="AlphaFoldDB" id="A9WSH4"/>
<gene>
    <name evidence="2" type="ordered locus">RSal33209_2029</name>
</gene>
<evidence type="ECO:0000256" key="1">
    <source>
        <dbReference type="SAM" id="Phobius"/>
    </source>
</evidence>
<dbReference type="Proteomes" id="UP000002007">
    <property type="component" value="Chromosome"/>
</dbReference>
<keyword evidence="1" id="KW-0472">Membrane</keyword>
<reference evidence="3" key="1">
    <citation type="journal article" date="2008" name="J. Bacteriol.">
        <title>Genome sequence of the fish pathogen Renibacterium salmoninarum suggests reductive evolution away from an environmental Arthrobacter ancestor.</title>
        <authorList>
            <person name="Wiens G.D."/>
            <person name="Rockey D.D."/>
            <person name="Wu Z."/>
            <person name="Chang J."/>
            <person name="Levy R."/>
            <person name="Crane S."/>
            <person name="Chen D.S."/>
            <person name="Capri G.R."/>
            <person name="Burnett J.R."/>
            <person name="Sudheesh P.S."/>
            <person name="Schipma M.J."/>
            <person name="Burd H."/>
            <person name="Bhattacharyya A."/>
            <person name="Rhodes L.D."/>
            <person name="Kaul R."/>
            <person name="Strom M.S."/>
        </authorList>
    </citation>
    <scope>NUCLEOTIDE SEQUENCE [LARGE SCALE GENOMIC DNA]</scope>
    <source>
        <strain evidence="3">ATCC 33209 / DSM 20767 / JCM 11484 / NBRC 15589 / NCIMB 2235</strain>
    </source>
</reference>
<proteinExistence type="predicted"/>
<accession>A9WSH4</accession>
<feature type="transmembrane region" description="Helical" evidence="1">
    <location>
        <begin position="6"/>
        <end position="26"/>
    </location>
</feature>